<comment type="similarity">
    <text evidence="1">Belongs to the glutathione peroxidase family.</text>
</comment>
<organism evidence="4 5">
    <name type="scientific">Ilyomonas limi</name>
    <dbReference type="NCBI Taxonomy" id="2575867"/>
    <lineage>
        <taxon>Bacteria</taxon>
        <taxon>Pseudomonadati</taxon>
        <taxon>Bacteroidota</taxon>
        <taxon>Chitinophagia</taxon>
        <taxon>Chitinophagales</taxon>
        <taxon>Chitinophagaceae</taxon>
        <taxon>Ilyomonas</taxon>
    </lineage>
</organism>
<dbReference type="GO" id="GO:0004601">
    <property type="term" value="F:peroxidase activity"/>
    <property type="evidence" value="ECO:0007669"/>
    <property type="project" value="UniProtKB-KW"/>
</dbReference>
<dbReference type="PANTHER" id="PTHR11592">
    <property type="entry name" value="GLUTATHIONE PEROXIDASE"/>
    <property type="match status" value="1"/>
</dbReference>
<dbReference type="Gene3D" id="3.40.30.10">
    <property type="entry name" value="Glutaredoxin"/>
    <property type="match status" value="1"/>
</dbReference>
<comment type="caution">
    <text evidence="4">The sequence shown here is derived from an EMBL/GenBank/DDBJ whole genome shotgun (WGS) entry which is preliminary data.</text>
</comment>
<protein>
    <recommendedName>
        <fullName evidence="6">Redoxin domain-containing protein</fullName>
    </recommendedName>
</protein>
<dbReference type="EMBL" id="SZQL01000035">
    <property type="protein sequence ID" value="TKK64358.1"/>
    <property type="molecule type" value="Genomic_DNA"/>
</dbReference>
<dbReference type="PANTHER" id="PTHR11592:SF134">
    <property type="entry name" value="PHOSPHOLIPID HYDROPEROXIDE GLUTATHIONE PEROXIDASE"/>
    <property type="match status" value="1"/>
</dbReference>
<sequence length="178" mass="19401">MKRYLVVIALLLSFGIKAQTVYGLSFPALDGQTISLEGYSGKKLLVVVLNAAAPDSKQLQMIDSFYNANKTTLSVVGVPVEDFGTPLSDTALSSYLKDSLALHYPIAQTGKGSKVNEEDQQPLLQWLTRVDLNNHFDKDITADGLSYMISESGVLFGLFQKTALPAELEDALQQTINN</sequence>
<accession>A0A4U3KQ41</accession>
<reference evidence="4 5" key="1">
    <citation type="submission" date="2019-05" db="EMBL/GenBank/DDBJ databases">
        <title>Panacibacter sp. strain 17mud1-8 Genome sequencing and assembly.</title>
        <authorList>
            <person name="Chhetri G."/>
        </authorList>
    </citation>
    <scope>NUCLEOTIDE SEQUENCE [LARGE SCALE GENOMIC DNA]</scope>
    <source>
        <strain evidence="4 5">17mud1-8</strain>
    </source>
</reference>
<gene>
    <name evidence="4" type="ORF">FC093_22660</name>
</gene>
<evidence type="ECO:0000313" key="5">
    <source>
        <dbReference type="Proteomes" id="UP000305848"/>
    </source>
</evidence>
<dbReference type="PROSITE" id="PS51355">
    <property type="entry name" value="GLUTATHIONE_PEROXID_3"/>
    <property type="match status" value="1"/>
</dbReference>
<evidence type="ECO:0000256" key="3">
    <source>
        <dbReference type="ARBA" id="ARBA00023002"/>
    </source>
</evidence>
<keyword evidence="5" id="KW-1185">Reference proteome</keyword>
<keyword evidence="3" id="KW-0560">Oxidoreductase</keyword>
<evidence type="ECO:0008006" key="6">
    <source>
        <dbReference type="Google" id="ProtNLM"/>
    </source>
</evidence>
<name>A0A4U3KQ41_9BACT</name>
<proteinExistence type="inferred from homology"/>
<dbReference type="SUPFAM" id="SSF52833">
    <property type="entry name" value="Thioredoxin-like"/>
    <property type="match status" value="1"/>
</dbReference>
<dbReference type="GO" id="GO:0006979">
    <property type="term" value="P:response to oxidative stress"/>
    <property type="evidence" value="ECO:0007669"/>
    <property type="project" value="InterPro"/>
</dbReference>
<evidence type="ECO:0000313" key="4">
    <source>
        <dbReference type="EMBL" id="TKK64358.1"/>
    </source>
</evidence>
<dbReference type="Proteomes" id="UP000305848">
    <property type="component" value="Unassembled WGS sequence"/>
</dbReference>
<dbReference type="InterPro" id="IPR000889">
    <property type="entry name" value="Glutathione_peroxidase"/>
</dbReference>
<dbReference type="Pfam" id="PF00255">
    <property type="entry name" value="GSHPx"/>
    <property type="match status" value="1"/>
</dbReference>
<evidence type="ECO:0000256" key="1">
    <source>
        <dbReference type="ARBA" id="ARBA00006926"/>
    </source>
</evidence>
<dbReference type="InterPro" id="IPR036249">
    <property type="entry name" value="Thioredoxin-like_sf"/>
</dbReference>
<dbReference type="AlphaFoldDB" id="A0A4U3KQ41"/>
<keyword evidence="2" id="KW-0575">Peroxidase</keyword>
<evidence type="ECO:0000256" key="2">
    <source>
        <dbReference type="ARBA" id="ARBA00022559"/>
    </source>
</evidence>
<dbReference type="RefSeq" id="WP_137264105.1">
    <property type="nucleotide sequence ID" value="NZ_SZQL01000035.1"/>
</dbReference>